<evidence type="ECO:0000313" key="5">
    <source>
        <dbReference type="Proteomes" id="UP000461768"/>
    </source>
</evidence>
<dbReference type="OrthoDB" id="9785724at2"/>
<evidence type="ECO:0000259" key="3">
    <source>
        <dbReference type="Pfam" id="PF00857"/>
    </source>
</evidence>
<evidence type="ECO:0000256" key="2">
    <source>
        <dbReference type="ARBA" id="ARBA00022801"/>
    </source>
</evidence>
<reference evidence="4 5" key="1">
    <citation type="submission" date="2019-09" db="EMBL/GenBank/DDBJ databases">
        <authorList>
            <person name="Valk L.C."/>
        </authorList>
    </citation>
    <scope>NUCLEOTIDE SEQUENCE [LARGE SCALE GENOMIC DNA]</scope>
    <source>
        <strain evidence="4">GalUA</strain>
    </source>
</reference>
<reference evidence="4 5" key="2">
    <citation type="submission" date="2020-02" db="EMBL/GenBank/DDBJ databases">
        <title>Candidatus Galacturonibacter soehngenii shows hetero-acetogenic catabolism of galacturonic acid but lacks a canonical carbon monoxide dehydrogenase/acetyl-CoA synthase complex.</title>
        <authorList>
            <person name="Diender M."/>
            <person name="Stouten G.R."/>
            <person name="Petersen J.F."/>
            <person name="Nielsen P.H."/>
            <person name="Dueholm M.S."/>
            <person name="Pronk J.T."/>
            <person name="Van Loosdrecht M.C.M."/>
        </authorList>
    </citation>
    <scope>NUCLEOTIDE SEQUENCE [LARGE SCALE GENOMIC DNA]</scope>
    <source>
        <strain evidence="4">GalUA</strain>
    </source>
</reference>
<evidence type="ECO:0000256" key="1">
    <source>
        <dbReference type="ARBA" id="ARBA00006336"/>
    </source>
</evidence>
<evidence type="ECO:0000313" key="4">
    <source>
        <dbReference type="EMBL" id="KAB1440018.1"/>
    </source>
</evidence>
<organism evidence="4 5">
    <name type="scientific">Candidatus Galacturonatibacter soehngenii</name>
    <dbReference type="NCBI Taxonomy" id="2307010"/>
    <lineage>
        <taxon>Bacteria</taxon>
        <taxon>Bacillati</taxon>
        <taxon>Bacillota</taxon>
        <taxon>Clostridia</taxon>
        <taxon>Lachnospirales</taxon>
        <taxon>Lachnospiraceae</taxon>
        <taxon>Candidatus Galacturonatibacter</taxon>
    </lineage>
</organism>
<dbReference type="GO" id="GO:0016787">
    <property type="term" value="F:hydrolase activity"/>
    <property type="evidence" value="ECO:0007669"/>
    <property type="project" value="UniProtKB-KW"/>
</dbReference>
<protein>
    <submittedName>
        <fullName evidence="4">Cysteine hydrolase</fullName>
    </submittedName>
</protein>
<dbReference type="InterPro" id="IPR000868">
    <property type="entry name" value="Isochorismatase-like_dom"/>
</dbReference>
<dbReference type="CDD" id="cd01014">
    <property type="entry name" value="nicotinamidase_related"/>
    <property type="match status" value="1"/>
</dbReference>
<dbReference type="PANTHER" id="PTHR43540">
    <property type="entry name" value="PEROXYUREIDOACRYLATE/UREIDOACRYLATE AMIDOHYDROLASE-RELATED"/>
    <property type="match status" value="1"/>
</dbReference>
<dbReference type="Pfam" id="PF00857">
    <property type="entry name" value="Isochorismatase"/>
    <property type="match status" value="1"/>
</dbReference>
<dbReference type="AlphaFoldDB" id="A0A7V7QN07"/>
<accession>A0A7V7QN07</accession>
<feature type="domain" description="Isochorismatase-like" evidence="3">
    <location>
        <begin position="4"/>
        <end position="144"/>
    </location>
</feature>
<proteinExistence type="inferred from homology"/>
<gene>
    <name evidence="4" type="ORF">F7O84_06465</name>
</gene>
<comment type="caution">
    <text evidence="4">The sequence shown here is derived from an EMBL/GenBank/DDBJ whole genome shotgun (WGS) entry which is preliminary data.</text>
</comment>
<sequence length="176" mass="20434">MYDALLVIDVQTALMEEHPCNEANFIQNIKELIESFRTNNKPVLYVQHNGGIGDDLEHGSKGWSIYQEIEPVLSDIMIEKKFNSAFRQTALKEELDKINAKNIIICGMQTEYCIDVSVKVAFEYGYNITIVKNSTTTFDNDFSQGEKLTKYYEYKIWNNRYATVISQKEFKDNMNK</sequence>
<dbReference type="InterPro" id="IPR050272">
    <property type="entry name" value="Isochorismatase-like_hydrls"/>
</dbReference>
<dbReference type="PANTHER" id="PTHR43540:SF14">
    <property type="entry name" value="ISOCHORISMATASE"/>
    <property type="match status" value="1"/>
</dbReference>
<dbReference type="EMBL" id="WAGX01000004">
    <property type="protein sequence ID" value="KAB1440018.1"/>
    <property type="molecule type" value="Genomic_DNA"/>
</dbReference>
<dbReference type="SUPFAM" id="SSF52499">
    <property type="entry name" value="Isochorismatase-like hydrolases"/>
    <property type="match status" value="1"/>
</dbReference>
<keyword evidence="2 4" id="KW-0378">Hydrolase</keyword>
<keyword evidence="5" id="KW-1185">Reference proteome</keyword>
<name>A0A7V7QN07_9FIRM</name>
<dbReference type="RefSeq" id="WP_151143184.1">
    <property type="nucleotide sequence ID" value="NZ_WAGX01000004.1"/>
</dbReference>
<comment type="similarity">
    <text evidence="1">Belongs to the isochorismatase family.</text>
</comment>
<dbReference type="Gene3D" id="3.40.50.850">
    <property type="entry name" value="Isochorismatase-like"/>
    <property type="match status" value="1"/>
</dbReference>
<dbReference type="InterPro" id="IPR036380">
    <property type="entry name" value="Isochorismatase-like_sf"/>
</dbReference>
<dbReference type="Proteomes" id="UP000461768">
    <property type="component" value="Unassembled WGS sequence"/>
</dbReference>